<dbReference type="OrthoDB" id="9807923at2"/>
<comment type="caution">
    <text evidence="1">The sequence shown here is derived from an EMBL/GenBank/DDBJ whole genome shotgun (WGS) entry which is preliminary data.</text>
</comment>
<dbReference type="AlphaFoldDB" id="A0A3S0WYE7"/>
<evidence type="ECO:0000313" key="2">
    <source>
        <dbReference type="Proteomes" id="UP000274358"/>
    </source>
</evidence>
<evidence type="ECO:0000313" key="1">
    <source>
        <dbReference type="EMBL" id="RUL79089.1"/>
    </source>
</evidence>
<name>A0A3S0WYE7_9GAMM</name>
<dbReference type="Pfam" id="PF10604">
    <property type="entry name" value="Polyketide_cyc2"/>
    <property type="match status" value="1"/>
</dbReference>
<reference evidence="1 2" key="1">
    <citation type="submission" date="2018-12" db="EMBL/GenBank/DDBJ databases">
        <title>Dyella dinghuensis sp. nov. DHOA06 and Dyella choica sp. nov. 4M-K27, isolated from forest soil.</title>
        <authorList>
            <person name="Qiu L.-H."/>
            <person name="Gao Z.-H."/>
        </authorList>
    </citation>
    <scope>NUCLEOTIDE SEQUENCE [LARGE SCALE GENOMIC DNA]</scope>
    <source>
        <strain evidence="1 2">4M-K27</strain>
    </source>
</reference>
<sequence>MLGMVGLVLVAAVACLLIYAATRPDEFRIARSATIDAPAETIYPLINDLRRFNEWNPFAKGDPSLKVTYGASSEGRSGSYDWDSTGRAGKGRMQITDTVPASRVTMSLQFDKPMKATNTVHFTLQPQGAATEVSWEMTGASNFMQKLFGVCFNMDKMVGGEFDKGLTSLKAQAEAAGAKGTV</sequence>
<organism evidence="1 2">
    <name type="scientific">Dyella choica</name>
    <dbReference type="NCBI Taxonomy" id="1927959"/>
    <lineage>
        <taxon>Bacteria</taxon>
        <taxon>Pseudomonadati</taxon>
        <taxon>Pseudomonadota</taxon>
        <taxon>Gammaproteobacteria</taxon>
        <taxon>Lysobacterales</taxon>
        <taxon>Rhodanobacteraceae</taxon>
        <taxon>Dyella</taxon>
    </lineage>
</organism>
<protein>
    <submittedName>
        <fullName evidence="1">Polyketide cyclase</fullName>
    </submittedName>
</protein>
<dbReference type="CDD" id="cd07818">
    <property type="entry name" value="SRPBCC_1"/>
    <property type="match status" value="1"/>
</dbReference>
<keyword evidence="2" id="KW-1185">Reference proteome</keyword>
<dbReference type="EMBL" id="RYYV01000002">
    <property type="protein sequence ID" value="RUL79089.1"/>
    <property type="molecule type" value="Genomic_DNA"/>
</dbReference>
<dbReference type="InterPro" id="IPR023393">
    <property type="entry name" value="START-like_dom_sf"/>
</dbReference>
<accession>A0A3S0WYE7</accession>
<dbReference type="Proteomes" id="UP000274358">
    <property type="component" value="Unassembled WGS sequence"/>
</dbReference>
<dbReference type="Gene3D" id="3.30.530.20">
    <property type="match status" value="1"/>
</dbReference>
<gene>
    <name evidence="1" type="ORF">EKH80_03885</name>
</gene>
<proteinExistence type="predicted"/>
<dbReference type="SUPFAM" id="SSF55961">
    <property type="entry name" value="Bet v1-like"/>
    <property type="match status" value="1"/>
</dbReference>
<dbReference type="InterPro" id="IPR019587">
    <property type="entry name" value="Polyketide_cyclase/dehydratase"/>
</dbReference>